<name>A0ABN1GRG6_9CAUL</name>
<evidence type="ECO:0000256" key="3">
    <source>
        <dbReference type="ARBA" id="ARBA00022475"/>
    </source>
</evidence>
<evidence type="ECO:0000313" key="11">
    <source>
        <dbReference type="Proteomes" id="UP001501352"/>
    </source>
</evidence>
<feature type="transmembrane region" description="Helical" evidence="9">
    <location>
        <begin position="334"/>
        <end position="356"/>
    </location>
</feature>
<sequence length="613" mass="65189">MSTTDAGGALEGGPRKTFLGHPRGLVILFFTEMWERFSYYGMRALLVLYLTQHFLFGPAEAQGIYAAYAALVYLMPVLGGMIADRYLGSRKAVIIGAVLLVAGHFTMAFEGTGGKESLTIGQTTYQIEVDGRDQNRRMFAVNGDERVQIAITPEGVSTVGAEPSAANAADAAVAAVAEQTEGAAPAGALDPATQAAPAAAQQAGFPAFTAAGGYTLETVRDTQQGEPVLFLALSLIIVGVGFLKANISTVVGSLYEENDPRRDGGFTIFYVGINLGSFLATAACSYLGIKYGWAYGFGLAGIGMLFGLLTFVLGQNWLEGRGGPPVPVQGRSILGVPLVPFFWIAGLVAVFPTWLLMRRHEIIEAGLPWIAGVIFILVVGYTVIQLKGAERSRMLVAQVLIFFSVLFWALFEQAGSSLTLFADQSTEMPSWFNAAMTQMFNPGIIVIGGPIVAALWVWLGKRNREPSTPVKFSFGLMFVGLGFLVLMWAAGNMANSDFRVPLLFLFLTYFFHTVGELCLSPVGLSMITKLSVARVVGMMMGVWFLSSSVAHIVAGIIAKATATDTVAGVVTDRAGALATYGSIFGTIGWVGVGVGVFLLLISPILKKGMAGIH</sequence>
<feature type="transmembrane region" description="Helical" evidence="9">
    <location>
        <begin position="92"/>
        <end position="109"/>
    </location>
</feature>
<dbReference type="InterPro" id="IPR000109">
    <property type="entry name" value="POT_fam"/>
</dbReference>
<dbReference type="Gene3D" id="1.20.1250.20">
    <property type="entry name" value="MFS general substrate transporter like domains"/>
    <property type="match status" value="2"/>
</dbReference>
<keyword evidence="6 9" id="KW-1133">Transmembrane helix</keyword>
<keyword evidence="5" id="KW-0571">Peptide transport</keyword>
<evidence type="ECO:0000256" key="9">
    <source>
        <dbReference type="SAM" id="Phobius"/>
    </source>
</evidence>
<feature type="transmembrane region" description="Helical" evidence="9">
    <location>
        <begin position="267"/>
        <end position="289"/>
    </location>
</feature>
<dbReference type="Proteomes" id="UP001501352">
    <property type="component" value="Unassembled WGS sequence"/>
</dbReference>
<comment type="caution">
    <text evidence="10">The sequence shown here is derived from an EMBL/GenBank/DDBJ whole genome shotgun (WGS) entry which is preliminary data.</text>
</comment>
<dbReference type="PROSITE" id="PS01022">
    <property type="entry name" value="PTR2_1"/>
    <property type="match status" value="1"/>
</dbReference>
<dbReference type="PANTHER" id="PTHR23517:SF15">
    <property type="entry name" value="PROTON-DEPENDENT OLIGOPEPTIDE FAMILY TRANSPORT PROTEIN"/>
    <property type="match status" value="1"/>
</dbReference>
<dbReference type="Pfam" id="PF00854">
    <property type="entry name" value="PTR2"/>
    <property type="match status" value="1"/>
</dbReference>
<feature type="transmembrane region" description="Helical" evidence="9">
    <location>
        <begin position="439"/>
        <end position="460"/>
    </location>
</feature>
<organism evidence="10 11">
    <name type="scientific">Brevundimonas kwangchunensis</name>
    <dbReference type="NCBI Taxonomy" id="322163"/>
    <lineage>
        <taxon>Bacteria</taxon>
        <taxon>Pseudomonadati</taxon>
        <taxon>Pseudomonadota</taxon>
        <taxon>Alphaproteobacteria</taxon>
        <taxon>Caulobacterales</taxon>
        <taxon>Caulobacteraceae</taxon>
        <taxon>Brevundimonas</taxon>
    </lineage>
</organism>
<feature type="transmembrane region" description="Helical" evidence="9">
    <location>
        <begin position="362"/>
        <end position="383"/>
    </location>
</feature>
<feature type="transmembrane region" description="Helical" evidence="9">
    <location>
        <begin position="37"/>
        <end position="56"/>
    </location>
</feature>
<dbReference type="CDD" id="cd17346">
    <property type="entry name" value="MFS_DtpA_like"/>
    <property type="match status" value="1"/>
</dbReference>
<dbReference type="InterPro" id="IPR036259">
    <property type="entry name" value="MFS_trans_sf"/>
</dbReference>
<evidence type="ECO:0000256" key="4">
    <source>
        <dbReference type="ARBA" id="ARBA00022692"/>
    </source>
</evidence>
<dbReference type="InterPro" id="IPR050171">
    <property type="entry name" value="MFS_Transporters"/>
</dbReference>
<keyword evidence="7 9" id="KW-0472">Membrane</keyword>
<feature type="transmembrane region" description="Helical" evidence="9">
    <location>
        <begin position="295"/>
        <end position="313"/>
    </location>
</feature>
<feature type="transmembrane region" description="Helical" evidence="9">
    <location>
        <begin position="62"/>
        <end position="83"/>
    </location>
</feature>
<comment type="similarity">
    <text evidence="8">Belongs to the major facilitator superfamily. Proton-dependent oligopeptide transporter (POT/PTR) (TC 2.A.17) family.</text>
</comment>
<protein>
    <submittedName>
        <fullName evidence="10">Peptide MFS transporter</fullName>
    </submittedName>
</protein>
<keyword evidence="3" id="KW-1003">Cell membrane</keyword>
<feature type="transmembrane region" description="Helical" evidence="9">
    <location>
        <begin position="228"/>
        <end position="255"/>
    </location>
</feature>
<evidence type="ECO:0000256" key="2">
    <source>
        <dbReference type="ARBA" id="ARBA00022448"/>
    </source>
</evidence>
<gene>
    <name evidence="10" type="ORF">GCM10009422_10360</name>
</gene>
<dbReference type="RefSeq" id="WP_343791389.1">
    <property type="nucleotide sequence ID" value="NZ_BAAAGA010000002.1"/>
</dbReference>
<dbReference type="NCBIfam" id="TIGR00924">
    <property type="entry name" value="yjdL_sub1_fam"/>
    <property type="match status" value="1"/>
</dbReference>
<dbReference type="SUPFAM" id="SSF103473">
    <property type="entry name" value="MFS general substrate transporter"/>
    <property type="match status" value="1"/>
</dbReference>
<evidence type="ECO:0000256" key="1">
    <source>
        <dbReference type="ARBA" id="ARBA00004651"/>
    </source>
</evidence>
<feature type="transmembrane region" description="Helical" evidence="9">
    <location>
        <begin position="536"/>
        <end position="557"/>
    </location>
</feature>
<evidence type="ECO:0000313" key="10">
    <source>
        <dbReference type="EMBL" id="GAA0617120.1"/>
    </source>
</evidence>
<dbReference type="EMBL" id="BAAAGA010000002">
    <property type="protein sequence ID" value="GAA0617120.1"/>
    <property type="molecule type" value="Genomic_DNA"/>
</dbReference>
<keyword evidence="4 8" id="KW-0812">Transmembrane</keyword>
<dbReference type="InterPro" id="IPR018456">
    <property type="entry name" value="PTR2_symporter_CS"/>
</dbReference>
<dbReference type="PROSITE" id="PS01023">
    <property type="entry name" value="PTR2_2"/>
    <property type="match status" value="1"/>
</dbReference>
<comment type="subcellular location">
    <subcellularLocation>
        <location evidence="1">Cell membrane</location>
        <topology evidence="1">Multi-pass membrane protein</topology>
    </subcellularLocation>
    <subcellularLocation>
        <location evidence="8">Membrane</location>
        <topology evidence="8">Multi-pass membrane protein</topology>
    </subcellularLocation>
</comment>
<reference evidence="10 11" key="1">
    <citation type="journal article" date="2019" name="Int. J. Syst. Evol. Microbiol.">
        <title>The Global Catalogue of Microorganisms (GCM) 10K type strain sequencing project: providing services to taxonomists for standard genome sequencing and annotation.</title>
        <authorList>
            <consortium name="The Broad Institute Genomics Platform"/>
            <consortium name="The Broad Institute Genome Sequencing Center for Infectious Disease"/>
            <person name="Wu L."/>
            <person name="Ma J."/>
        </authorList>
    </citation>
    <scope>NUCLEOTIDE SEQUENCE [LARGE SCALE GENOMIC DNA]</scope>
    <source>
        <strain evidence="10 11">JCM 12928</strain>
    </source>
</reference>
<accession>A0ABN1GRG6</accession>
<proteinExistence type="inferred from homology"/>
<evidence type="ECO:0000256" key="8">
    <source>
        <dbReference type="RuleBase" id="RU003755"/>
    </source>
</evidence>
<feature type="transmembrane region" description="Helical" evidence="9">
    <location>
        <begin position="472"/>
        <end position="490"/>
    </location>
</feature>
<dbReference type="PANTHER" id="PTHR23517">
    <property type="entry name" value="RESISTANCE PROTEIN MDTM, PUTATIVE-RELATED-RELATED"/>
    <property type="match status" value="1"/>
</dbReference>
<dbReference type="InterPro" id="IPR005279">
    <property type="entry name" value="Dipep/tripep_permease"/>
</dbReference>
<feature type="transmembrane region" description="Helical" evidence="9">
    <location>
        <begin position="502"/>
        <end position="524"/>
    </location>
</feature>
<evidence type="ECO:0000256" key="6">
    <source>
        <dbReference type="ARBA" id="ARBA00022989"/>
    </source>
</evidence>
<feature type="transmembrane region" description="Helical" evidence="9">
    <location>
        <begin position="395"/>
        <end position="411"/>
    </location>
</feature>
<feature type="transmembrane region" description="Helical" evidence="9">
    <location>
        <begin position="577"/>
        <end position="601"/>
    </location>
</feature>
<evidence type="ECO:0000256" key="5">
    <source>
        <dbReference type="ARBA" id="ARBA00022856"/>
    </source>
</evidence>
<keyword evidence="11" id="KW-1185">Reference proteome</keyword>
<evidence type="ECO:0000256" key="7">
    <source>
        <dbReference type="ARBA" id="ARBA00023136"/>
    </source>
</evidence>
<keyword evidence="2 8" id="KW-0813">Transport</keyword>
<keyword evidence="5" id="KW-0653">Protein transport</keyword>